<sequence length="513" mass="57712">MSNAPLNIPGFYFDAEKGKYFKIVTDGASGTPNYSRENLKRKQQEESRRQSEDDYRDRALQARREMVLQILKGRDSGLQHEQLRGIQWLKQSYLGNSLDKANYREYQDVFAGETVGKLSCDMVYDSKKKLFSFFGDRGALYWVKDDGCNFRKTPISLGTGFTLENSRPVINLCTDTILGHLVQTEQACFLCMASSNTTQPKLIKLQLPSRGEIFDSIAFDFADNLKLICLSMASTVHFVILSDTDIGRVELTWFYNLPKAIKSDILSLTGNKKELLGKRCYDIFLGCRNGQICRLMLEVADYKATSPPDLHPLKPISKLFFSFDKPILSMKCISRTNFIAVSIIGYPQQNLCIINATAKSENPVVVQFNTKFQNVFKVTEIFSITGDGKFLLYGTTSAGDGRGDFEIFSTDVQEEVVTDFDKSNLITIVYKLKTMDDCFPNNSLKKLISAALYTSNSVEASDYEVIQPGDDQYPAQVYSHVTGYANAFRHTRAAILCKVNGEVGMSMKSIDIV</sequence>
<proteinExistence type="predicted"/>
<name>A0A0X8HW42_9SACH</name>
<dbReference type="EMBL" id="CP014248">
    <property type="protein sequence ID" value="AMD22604.1"/>
    <property type="molecule type" value="Genomic_DNA"/>
</dbReference>
<accession>A0A0X8HW42</accession>
<evidence type="ECO:0000313" key="5">
    <source>
        <dbReference type="Proteomes" id="UP000243052"/>
    </source>
</evidence>
<dbReference type="Proteomes" id="UP000243052">
    <property type="component" value="Chromosome viii"/>
</dbReference>
<dbReference type="GeneID" id="28725964"/>
<protein>
    <submittedName>
        <fullName evidence="4">HHL166Wp</fullName>
    </submittedName>
</protein>
<gene>
    <name evidence="4" type="ORF">AW171_hschr84654</name>
</gene>
<dbReference type="GO" id="GO:0080008">
    <property type="term" value="C:Cul4-RING E3 ubiquitin ligase complex"/>
    <property type="evidence" value="ECO:0007669"/>
    <property type="project" value="TreeGrafter"/>
</dbReference>
<feature type="compositionally biased region" description="Basic and acidic residues" evidence="3">
    <location>
        <begin position="37"/>
        <end position="56"/>
    </location>
</feature>
<keyword evidence="1" id="KW-0853">WD repeat</keyword>
<dbReference type="STRING" id="45286.A0A0X8HW42"/>
<dbReference type="AlphaFoldDB" id="A0A0X8HW42"/>
<dbReference type="InterPro" id="IPR052254">
    <property type="entry name" value="CUL4-DDB1_E3_ligase_receptor"/>
</dbReference>
<dbReference type="PANTHER" id="PTHR44472">
    <property type="entry name" value="DDB1- AND CUL4-ASSOCIATED FACTOR 4-RELATED"/>
    <property type="match status" value="1"/>
</dbReference>
<dbReference type="OrthoDB" id="128867at2759"/>
<evidence type="ECO:0000256" key="2">
    <source>
        <dbReference type="ARBA" id="ARBA00022737"/>
    </source>
</evidence>
<evidence type="ECO:0000313" key="4">
    <source>
        <dbReference type="EMBL" id="AMD22604.1"/>
    </source>
</evidence>
<evidence type="ECO:0000256" key="3">
    <source>
        <dbReference type="SAM" id="MobiDB-lite"/>
    </source>
</evidence>
<organism evidence="4 5">
    <name type="scientific">Eremothecium sinecaudum</name>
    <dbReference type="NCBI Taxonomy" id="45286"/>
    <lineage>
        <taxon>Eukaryota</taxon>
        <taxon>Fungi</taxon>
        <taxon>Dikarya</taxon>
        <taxon>Ascomycota</taxon>
        <taxon>Saccharomycotina</taxon>
        <taxon>Saccharomycetes</taxon>
        <taxon>Saccharomycetales</taxon>
        <taxon>Saccharomycetaceae</taxon>
        <taxon>Eremothecium</taxon>
    </lineage>
</organism>
<reference evidence="4 5" key="1">
    <citation type="submission" date="2016-01" db="EMBL/GenBank/DDBJ databases">
        <title>Genome sequence of the yeast Holleya sinecauda.</title>
        <authorList>
            <person name="Dietrich F.S."/>
        </authorList>
    </citation>
    <scope>NUCLEOTIDE SEQUENCE [LARGE SCALE GENOMIC DNA]</scope>
    <source>
        <strain evidence="4 5">ATCC 58844</strain>
    </source>
</reference>
<dbReference type="RefSeq" id="XP_017989600.1">
    <property type="nucleotide sequence ID" value="XM_018134128.1"/>
</dbReference>
<evidence type="ECO:0000256" key="1">
    <source>
        <dbReference type="ARBA" id="ARBA00022574"/>
    </source>
</evidence>
<dbReference type="PANTHER" id="PTHR44472:SF1">
    <property type="entry name" value="DDB1 AND CUL4 ASSOCIATED FACTOR 4"/>
    <property type="match status" value="1"/>
</dbReference>
<keyword evidence="5" id="KW-1185">Reference proteome</keyword>
<feature type="region of interest" description="Disordered" evidence="3">
    <location>
        <begin position="31"/>
        <end position="56"/>
    </location>
</feature>
<keyword evidence="2" id="KW-0677">Repeat</keyword>